<sequence>MSDLKLTIELVPSSSWNQNLRSLLKPQMWERLRKEIYKKFNYKCAICRSGGKLHAHEVWEYDDENHIQKLVDIIALCSKCHAVKHVGLAGIQASEGKLNFENLVKHFMKVNNCDRVTFEKHRDKAFNKFEERSRYDWSLDISSLKRF</sequence>
<evidence type="ECO:0008006" key="3">
    <source>
        <dbReference type="Google" id="ProtNLM"/>
    </source>
</evidence>
<accession>A0A0G0JMA2</accession>
<gene>
    <name evidence="1" type="ORF">US53_C0006G0003</name>
</gene>
<name>A0A0G0JMA2_9BACT</name>
<protein>
    <recommendedName>
        <fullName evidence="3">HNH endonuclease</fullName>
    </recommendedName>
</protein>
<reference evidence="1 2" key="1">
    <citation type="journal article" date="2015" name="Nature">
        <title>rRNA introns, odd ribosomes, and small enigmatic genomes across a large radiation of phyla.</title>
        <authorList>
            <person name="Brown C.T."/>
            <person name="Hug L.A."/>
            <person name="Thomas B.C."/>
            <person name="Sharon I."/>
            <person name="Castelle C.J."/>
            <person name="Singh A."/>
            <person name="Wilkins M.J."/>
            <person name="Williams K.H."/>
            <person name="Banfield J.F."/>
        </authorList>
    </citation>
    <scope>NUCLEOTIDE SEQUENCE [LARGE SCALE GENOMIC DNA]</scope>
</reference>
<evidence type="ECO:0000313" key="2">
    <source>
        <dbReference type="Proteomes" id="UP000034591"/>
    </source>
</evidence>
<comment type="caution">
    <text evidence="1">The sequence shown here is derived from an EMBL/GenBank/DDBJ whole genome shotgun (WGS) entry which is preliminary data.</text>
</comment>
<organism evidence="1 2">
    <name type="scientific">Candidatus Woesebacteria bacterium GW2011_GWA1_37_7</name>
    <dbReference type="NCBI Taxonomy" id="1618545"/>
    <lineage>
        <taxon>Bacteria</taxon>
        <taxon>Candidatus Woeseibacteriota</taxon>
    </lineage>
</organism>
<dbReference type="Proteomes" id="UP000034591">
    <property type="component" value="Unassembled WGS sequence"/>
</dbReference>
<dbReference type="STRING" id="1618545.US53_C0006G0003"/>
<dbReference type="EMBL" id="LBTI01000006">
    <property type="protein sequence ID" value="KKQ37909.1"/>
    <property type="molecule type" value="Genomic_DNA"/>
</dbReference>
<evidence type="ECO:0000313" key="1">
    <source>
        <dbReference type="EMBL" id="KKQ37909.1"/>
    </source>
</evidence>
<proteinExistence type="predicted"/>
<dbReference type="AlphaFoldDB" id="A0A0G0JMA2"/>